<protein>
    <recommendedName>
        <fullName evidence="6">Major facilitator superfamily (MFS) profile domain-containing protein</fullName>
    </recommendedName>
</protein>
<dbReference type="InterPro" id="IPR036259">
    <property type="entry name" value="MFS_trans_sf"/>
</dbReference>
<gene>
    <name evidence="7" type="ORF">PENSTE_c001G03975</name>
</gene>
<comment type="subcellular location">
    <subcellularLocation>
        <location evidence="1">Membrane</location>
        <topology evidence="1">Multi-pass membrane protein</topology>
    </subcellularLocation>
</comment>
<keyword evidence="2 5" id="KW-0812">Transmembrane</keyword>
<feature type="transmembrane region" description="Helical" evidence="5">
    <location>
        <begin position="168"/>
        <end position="190"/>
    </location>
</feature>
<feature type="transmembrane region" description="Helical" evidence="5">
    <location>
        <begin position="425"/>
        <end position="447"/>
    </location>
</feature>
<feature type="domain" description="Major facilitator superfamily (MFS) profile" evidence="6">
    <location>
        <begin position="73"/>
        <end position="542"/>
    </location>
</feature>
<dbReference type="OrthoDB" id="5215911at2759"/>
<feature type="transmembrane region" description="Helical" evidence="5">
    <location>
        <begin position="113"/>
        <end position="131"/>
    </location>
</feature>
<feature type="transmembrane region" description="Helical" evidence="5">
    <location>
        <begin position="381"/>
        <end position="404"/>
    </location>
</feature>
<dbReference type="PANTHER" id="PTHR23502:SF50">
    <property type="entry name" value="TRANSPORTER, PUTATIVE (AFU_ORTHOLOGUE AFUA_5G00430)-RELATED"/>
    <property type="match status" value="1"/>
</dbReference>
<accession>A0A1V6TZI8</accession>
<evidence type="ECO:0000256" key="5">
    <source>
        <dbReference type="SAM" id="Phobius"/>
    </source>
</evidence>
<keyword evidence="8" id="KW-1185">Reference proteome</keyword>
<dbReference type="STRING" id="303698.A0A1V6TZI8"/>
<comment type="caution">
    <text evidence="7">The sequence shown here is derived from an EMBL/GenBank/DDBJ whole genome shotgun (WGS) entry which is preliminary data.</text>
</comment>
<name>A0A1V6TZI8_9EURO</name>
<dbReference type="InterPro" id="IPR020846">
    <property type="entry name" value="MFS_dom"/>
</dbReference>
<dbReference type="SUPFAM" id="SSF103473">
    <property type="entry name" value="MFS general substrate transporter"/>
    <property type="match status" value="1"/>
</dbReference>
<dbReference type="InterPro" id="IPR011701">
    <property type="entry name" value="MFS"/>
</dbReference>
<sequence>MFNTQSHNQEHLDQPSAMASHDIRAGENPFHFPPGTVRLESTVHPSGHIEPHPVPTDDPNDPLNWSPWRKHLNFGLAGLFVVVAFIQVSNVYVAYTPYAADLGLTYNQYNNCLAVNYAGLAFGSYFFMPFVHRYGRRPMYLVSLAILLADTIWAANMRTSKEPLPVSLVGGLGGSLSESLVALTIADLYFVHQHAVMNGWFLMLQATGTSLGPVMMGYVVEGKGWRFMHWLTTIFVGVALLGVVVLFEETLYIPRLEGVPPSQPHEIIVDKPVKPANDTTSKELSSFTNDEESSFKSCHAAPLAMKSSISLKTYRQRLAFAEPVKGPFLYHFYQPLLIFSTIPGVAYSAFTYGALLAWMSVMVSAQSYFTTLPPYNLGPETVGLLTLAPFIGTIIGSAIFPIVSDRSIIWLSKRNGGVYEPEMRLWPSIPGAFFCCAGELIFGLCLANRKPVLTLSAGLFIYTIGFAICADVALTYLLDSFHDILSDSLVAVALMRNLLSVIIMFTFTPWITGLGIRDTFIMVAVLATVSLLIPIAFLIWGKQWRRSGADKYRKYALTQVVRRES</sequence>
<organism evidence="7 8">
    <name type="scientific">Penicillium steckii</name>
    <dbReference type="NCBI Taxonomy" id="303698"/>
    <lineage>
        <taxon>Eukaryota</taxon>
        <taxon>Fungi</taxon>
        <taxon>Dikarya</taxon>
        <taxon>Ascomycota</taxon>
        <taxon>Pezizomycotina</taxon>
        <taxon>Eurotiomycetes</taxon>
        <taxon>Eurotiomycetidae</taxon>
        <taxon>Eurotiales</taxon>
        <taxon>Aspergillaceae</taxon>
        <taxon>Penicillium</taxon>
    </lineage>
</organism>
<dbReference type="Gene3D" id="1.20.1250.20">
    <property type="entry name" value="MFS general substrate transporter like domains"/>
    <property type="match status" value="1"/>
</dbReference>
<feature type="transmembrane region" description="Helical" evidence="5">
    <location>
        <begin position="227"/>
        <end position="247"/>
    </location>
</feature>
<evidence type="ECO:0000256" key="4">
    <source>
        <dbReference type="ARBA" id="ARBA00023136"/>
    </source>
</evidence>
<evidence type="ECO:0000259" key="6">
    <source>
        <dbReference type="PROSITE" id="PS50850"/>
    </source>
</evidence>
<dbReference type="PROSITE" id="PS50850">
    <property type="entry name" value="MFS"/>
    <property type="match status" value="1"/>
</dbReference>
<evidence type="ECO:0000256" key="3">
    <source>
        <dbReference type="ARBA" id="ARBA00022989"/>
    </source>
</evidence>
<reference evidence="8" key="1">
    <citation type="journal article" date="2017" name="Nat. Microbiol.">
        <title>Global analysis of biosynthetic gene clusters reveals vast potential of secondary metabolite production in Penicillium species.</title>
        <authorList>
            <person name="Nielsen J.C."/>
            <person name="Grijseels S."/>
            <person name="Prigent S."/>
            <person name="Ji B."/>
            <person name="Dainat J."/>
            <person name="Nielsen K.F."/>
            <person name="Frisvad J.C."/>
            <person name="Workman M."/>
            <person name="Nielsen J."/>
        </authorList>
    </citation>
    <scope>NUCLEOTIDE SEQUENCE [LARGE SCALE GENOMIC DNA]</scope>
    <source>
        <strain evidence="8">IBT 24891</strain>
    </source>
</reference>
<proteinExistence type="predicted"/>
<dbReference type="Proteomes" id="UP000191285">
    <property type="component" value="Unassembled WGS sequence"/>
</dbReference>
<evidence type="ECO:0000313" key="8">
    <source>
        <dbReference type="Proteomes" id="UP000191285"/>
    </source>
</evidence>
<feature type="transmembrane region" description="Helical" evidence="5">
    <location>
        <begin position="520"/>
        <end position="541"/>
    </location>
</feature>
<evidence type="ECO:0000256" key="1">
    <source>
        <dbReference type="ARBA" id="ARBA00004141"/>
    </source>
</evidence>
<feature type="transmembrane region" description="Helical" evidence="5">
    <location>
        <begin position="336"/>
        <end position="361"/>
    </location>
</feature>
<feature type="transmembrane region" description="Helical" evidence="5">
    <location>
        <begin position="202"/>
        <end position="221"/>
    </location>
</feature>
<dbReference type="GO" id="GO:0022857">
    <property type="term" value="F:transmembrane transporter activity"/>
    <property type="evidence" value="ECO:0007669"/>
    <property type="project" value="InterPro"/>
</dbReference>
<feature type="transmembrane region" description="Helical" evidence="5">
    <location>
        <begin position="459"/>
        <end position="477"/>
    </location>
</feature>
<feature type="transmembrane region" description="Helical" evidence="5">
    <location>
        <begin position="72"/>
        <end position="93"/>
    </location>
</feature>
<feature type="transmembrane region" description="Helical" evidence="5">
    <location>
        <begin position="138"/>
        <end position="156"/>
    </location>
</feature>
<dbReference type="Pfam" id="PF07690">
    <property type="entry name" value="MFS_1"/>
    <property type="match status" value="1"/>
</dbReference>
<keyword evidence="4 5" id="KW-0472">Membrane</keyword>
<dbReference type="EMBL" id="MLKD01000001">
    <property type="protein sequence ID" value="OQE31732.1"/>
    <property type="molecule type" value="Genomic_DNA"/>
</dbReference>
<dbReference type="PANTHER" id="PTHR23502">
    <property type="entry name" value="MAJOR FACILITATOR SUPERFAMILY"/>
    <property type="match status" value="1"/>
</dbReference>
<evidence type="ECO:0000256" key="2">
    <source>
        <dbReference type="ARBA" id="ARBA00022692"/>
    </source>
</evidence>
<evidence type="ECO:0000313" key="7">
    <source>
        <dbReference type="EMBL" id="OQE31732.1"/>
    </source>
</evidence>
<keyword evidence="3 5" id="KW-1133">Transmembrane helix</keyword>
<dbReference type="GO" id="GO:0005886">
    <property type="term" value="C:plasma membrane"/>
    <property type="evidence" value="ECO:0007669"/>
    <property type="project" value="TreeGrafter"/>
</dbReference>
<feature type="transmembrane region" description="Helical" evidence="5">
    <location>
        <begin position="489"/>
        <end position="508"/>
    </location>
</feature>
<dbReference type="AlphaFoldDB" id="A0A1V6TZI8"/>